<proteinExistence type="inferred from homology"/>
<comment type="subcellular location">
    <subcellularLocation>
        <location evidence="2 5">Nucleus</location>
    </subcellularLocation>
</comment>
<reference evidence="8" key="1">
    <citation type="journal article" date="2020" name="Stud. Mycol.">
        <title>101 Dothideomycetes genomes: a test case for predicting lifestyles and emergence of pathogens.</title>
        <authorList>
            <person name="Haridas S."/>
            <person name="Albert R."/>
            <person name="Binder M."/>
            <person name="Bloem J."/>
            <person name="Labutti K."/>
            <person name="Salamov A."/>
            <person name="Andreopoulos B."/>
            <person name="Baker S."/>
            <person name="Barry K."/>
            <person name="Bills G."/>
            <person name="Bluhm B."/>
            <person name="Cannon C."/>
            <person name="Castanera R."/>
            <person name="Culley D."/>
            <person name="Daum C."/>
            <person name="Ezra D."/>
            <person name="Gonzalez J."/>
            <person name="Henrissat B."/>
            <person name="Kuo A."/>
            <person name="Liang C."/>
            <person name="Lipzen A."/>
            <person name="Lutzoni F."/>
            <person name="Magnuson J."/>
            <person name="Mondo S."/>
            <person name="Nolan M."/>
            <person name="Ohm R."/>
            <person name="Pangilinan J."/>
            <person name="Park H.-J."/>
            <person name="Ramirez L."/>
            <person name="Alfaro M."/>
            <person name="Sun H."/>
            <person name="Tritt A."/>
            <person name="Yoshinaga Y."/>
            <person name="Zwiers L.-H."/>
            <person name="Turgeon B."/>
            <person name="Goodwin S."/>
            <person name="Spatafora J."/>
            <person name="Crous P."/>
            <person name="Grigoriev I."/>
        </authorList>
    </citation>
    <scope>NUCLEOTIDE SEQUENCE</scope>
    <source>
        <strain evidence="8">Tuck. ex Michener</strain>
    </source>
</reference>
<organism evidence="8 9">
    <name type="scientific">Viridothelium virens</name>
    <name type="common">Speckled blister lichen</name>
    <name type="synonym">Trypethelium virens</name>
    <dbReference type="NCBI Taxonomy" id="1048519"/>
    <lineage>
        <taxon>Eukaryota</taxon>
        <taxon>Fungi</taxon>
        <taxon>Dikarya</taxon>
        <taxon>Ascomycota</taxon>
        <taxon>Pezizomycotina</taxon>
        <taxon>Dothideomycetes</taxon>
        <taxon>Dothideomycetes incertae sedis</taxon>
        <taxon>Trypetheliales</taxon>
        <taxon>Trypetheliaceae</taxon>
        <taxon>Viridothelium</taxon>
    </lineage>
</organism>
<evidence type="ECO:0000256" key="6">
    <source>
        <dbReference type="SAM" id="MobiDB-lite"/>
    </source>
</evidence>
<dbReference type="EMBL" id="ML991778">
    <property type="protein sequence ID" value="KAF2237810.1"/>
    <property type="molecule type" value="Genomic_DNA"/>
</dbReference>
<evidence type="ECO:0000313" key="8">
    <source>
        <dbReference type="EMBL" id="KAF2237810.1"/>
    </source>
</evidence>
<accession>A0A6A6HK17</accession>
<dbReference type="OrthoDB" id="361362at2759"/>
<evidence type="ECO:0000259" key="7">
    <source>
        <dbReference type="Pfam" id="PF12333"/>
    </source>
</evidence>
<dbReference type="InterPro" id="IPR016024">
    <property type="entry name" value="ARM-type_fold"/>
</dbReference>
<comment type="similarity">
    <text evidence="3 5">Belongs to the IPI1/TEX10 family.</text>
</comment>
<evidence type="ECO:0000256" key="1">
    <source>
        <dbReference type="ARBA" id="ARBA00002355"/>
    </source>
</evidence>
<dbReference type="PANTHER" id="PTHR16056:SF2">
    <property type="entry name" value="TESTIS-EXPRESSED PROTEIN 10"/>
    <property type="match status" value="1"/>
</dbReference>
<keyword evidence="4 5" id="KW-0539">Nucleus</keyword>
<protein>
    <recommendedName>
        <fullName evidence="5">Pre-rRNA-processing protein</fullName>
    </recommendedName>
</protein>
<dbReference type="GO" id="GO:0120330">
    <property type="term" value="C:rixosome complex"/>
    <property type="evidence" value="ECO:0007669"/>
    <property type="project" value="UniProtKB-UniRule"/>
</dbReference>
<evidence type="ECO:0000256" key="5">
    <source>
        <dbReference type="RuleBase" id="RU368021"/>
    </source>
</evidence>
<keyword evidence="5" id="KW-0698">rRNA processing</keyword>
<feature type="region of interest" description="Disordered" evidence="6">
    <location>
        <begin position="1"/>
        <end position="31"/>
    </location>
</feature>
<dbReference type="SUPFAM" id="SSF48371">
    <property type="entry name" value="ARM repeat"/>
    <property type="match status" value="1"/>
</dbReference>
<keyword evidence="9" id="KW-1185">Reference proteome</keyword>
<keyword evidence="5" id="KW-0690">Ribosome biogenesis</keyword>
<dbReference type="InterPro" id="IPR024679">
    <property type="entry name" value="Ipi1_N"/>
</dbReference>
<sequence>MAASARKKKEKKKDFQKAKLKVGKTKARPDSFTSTSFKAKSIVLNPQSLATSAPSPTLQFNHHLSLLTSKSENQRRDSLAYLTTAVASGPLPQPLAVILEKIRPLLLDSSHAVRQQLNKLLRALPAEEITSNAGSLILLTRAGMTHLSNDVRLTALDAFEWLLETAGKEVVGIAGVWVKTLKCFLGLLGWQKNQDDNAENSKWSIIKQARARLAGADKIFVKQLLALTLFLDAGIGQQEQELSKLQPSTFPLWHTQFHMLPHRPNPYGYLNLAGAARDEESEAYEDRLDRQRVFKKLALAQVEDGLEQARKEGGEVGRAAAALRRAVNLGMMGFVE</sequence>
<gene>
    <name evidence="8" type="ORF">EV356DRAFT_573820</name>
</gene>
<evidence type="ECO:0000313" key="9">
    <source>
        <dbReference type="Proteomes" id="UP000800092"/>
    </source>
</evidence>
<evidence type="ECO:0000256" key="3">
    <source>
        <dbReference type="ARBA" id="ARBA00006427"/>
    </source>
</evidence>
<evidence type="ECO:0000256" key="2">
    <source>
        <dbReference type="ARBA" id="ARBA00004123"/>
    </source>
</evidence>
<dbReference type="Pfam" id="PF12333">
    <property type="entry name" value="Ipi1_N"/>
    <property type="match status" value="1"/>
</dbReference>
<comment type="subunit">
    <text evidence="5">Component of the RIX1 complex.</text>
</comment>
<dbReference type="AlphaFoldDB" id="A0A6A6HK17"/>
<feature type="domain" description="Pre-rRNA-processing protein Ipi1 N-terminal" evidence="7">
    <location>
        <begin position="128"/>
        <end position="231"/>
    </location>
</feature>
<dbReference type="GO" id="GO:0006364">
    <property type="term" value="P:rRNA processing"/>
    <property type="evidence" value="ECO:0007669"/>
    <property type="project" value="UniProtKB-UniRule"/>
</dbReference>
<evidence type="ECO:0000256" key="4">
    <source>
        <dbReference type="ARBA" id="ARBA00023242"/>
    </source>
</evidence>
<dbReference type="PANTHER" id="PTHR16056">
    <property type="entry name" value="REGULATOR OF MICROTUBULE DYNAMICS PROTEIN"/>
    <property type="match status" value="1"/>
</dbReference>
<name>A0A6A6HK17_VIRVR</name>
<feature type="compositionally biased region" description="Basic residues" evidence="6">
    <location>
        <begin position="1"/>
        <end position="11"/>
    </location>
</feature>
<dbReference type="GO" id="GO:0005634">
    <property type="term" value="C:nucleus"/>
    <property type="evidence" value="ECO:0007669"/>
    <property type="project" value="UniProtKB-SubCell"/>
</dbReference>
<dbReference type="Proteomes" id="UP000800092">
    <property type="component" value="Unassembled WGS sequence"/>
</dbReference>
<comment type="function">
    <text evidence="1 5">Component of the RIX1 complex required for processing of ITS2 sequences from 35S pre-rRNA.</text>
</comment>